<dbReference type="Pfam" id="PF00484">
    <property type="entry name" value="Pro_CA"/>
    <property type="match status" value="1"/>
</dbReference>
<dbReference type="AlphaFoldDB" id="A0A8J7ABK4"/>
<dbReference type="RefSeq" id="WP_193905295.1">
    <property type="nucleotide sequence ID" value="NZ_JADEXG010000007.1"/>
</dbReference>
<dbReference type="FunFam" id="3.40.1050.10:FF:000003">
    <property type="entry name" value="Carbonic anhydrase"/>
    <property type="match status" value="1"/>
</dbReference>
<name>A0A8J7ABK4_9CYAN</name>
<feature type="binding site" evidence="13">
    <location>
        <position position="98"/>
    </location>
    <ligand>
        <name>Zn(2+)</name>
        <dbReference type="ChEBI" id="CHEBI:29105"/>
    </ligand>
</feature>
<gene>
    <name evidence="16" type="ORF">IQ241_04870</name>
</gene>
<feature type="compositionally biased region" description="Low complexity" evidence="15">
    <location>
        <begin position="214"/>
        <end position="228"/>
    </location>
</feature>
<evidence type="ECO:0000256" key="7">
    <source>
        <dbReference type="ARBA" id="ARBA00023300"/>
    </source>
</evidence>
<keyword evidence="4 13" id="KW-0479">Metal-binding</keyword>
<feature type="region of interest" description="Disordered" evidence="15">
    <location>
        <begin position="204"/>
        <end position="248"/>
    </location>
</feature>
<dbReference type="InterPro" id="IPR015892">
    <property type="entry name" value="Carbonic_anhydrase_CS"/>
</dbReference>
<evidence type="ECO:0000256" key="14">
    <source>
        <dbReference type="RuleBase" id="RU003956"/>
    </source>
</evidence>
<evidence type="ECO:0000256" key="13">
    <source>
        <dbReference type="PIRSR" id="PIRSR601765-1"/>
    </source>
</evidence>
<comment type="similarity">
    <text evidence="1 14">Belongs to the beta-class carbonic anhydrase family.</text>
</comment>
<evidence type="ECO:0000256" key="4">
    <source>
        <dbReference type="ARBA" id="ARBA00022723"/>
    </source>
</evidence>
<protein>
    <recommendedName>
        <fullName evidence="3 14">Carbonic anhydrase</fullName>
        <ecNumber evidence="2 14">4.2.1.1</ecNumber>
    </recommendedName>
    <alternativeName>
        <fullName evidence="11 14">Carbonate dehydratase</fullName>
    </alternativeName>
</protein>
<keyword evidence="6 14" id="KW-0456">Lyase</keyword>
<evidence type="ECO:0000256" key="11">
    <source>
        <dbReference type="ARBA" id="ARBA00031969"/>
    </source>
</evidence>
<feature type="binding site" evidence="13">
    <location>
        <position position="39"/>
    </location>
    <ligand>
        <name>Zn(2+)</name>
        <dbReference type="ChEBI" id="CHEBI:29105"/>
    </ligand>
</feature>
<dbReference type="PROSITE" id="PS00704">
    <property type="entry name" value="PROK_CO2_ANHYDRASE_1"/>
    <property type="match status" value="1"/>
</dbReference>
<comment type="function">
    <text evidence="14">Reversible hydration of carbon dioxide.</text>
</comment>
<dbReference type="PROSITE" id="PS00705">
    <property type="entry name" value="PROK_CO2_ANHYDRASE_2"/>
    <property type="match status" value="1"/>
</dbReference>
<dbReference type="EMBL" id="JADEXG010000007">
    <property type="protein sequence ID" value="MBE9076634.1"/>
    <property type="molecule type" value="Genomic_DNA"/>
</dbReference>
<evidence type="ECO:0000256" key="9">
    <source>
        <dbReference type="ARBA" id="ARBA00023669"/>
    </source>
</evidence>
<dbReference type="Proteomes" id="UP000636505">
    <property type="component" value="Unassembled WGS sequence"/>
</dbReference>
<dbReference type="PANTHER" id="PTHR11002">
    <property type="entry name" value="CARBONIC ANHYDRASE"/>
    <property type="match status" value="1"/>
</dbReference>
<reference evidence="16" key="1">
    <citation type="submission" date="2020-10" db="EMBL/GenBank/DDBJ databases">
        <authorList>
            <person name="Castelo-Branco R."/>
            <person name="Eusebio N."/>
            <person name="Adriana R."/>
            <person name="Vieira A."/>
            <person name="Brugerolle De Fraissinette N."/>
            <person name="Rezende De Castro R."/>
            <person name="Schneider M.P."/>
            <person name="Vasconcelos V."/>
            <person name="Leao P.N."/>
        </authorList>
    </citation>
    <scope>NUCLEOTIDE SEQUENCE</scope>
    <source>
        <strain evidence="16">LEGE 07310</strain>
    </source>
</reference>
<dbReference type="EC" id="4.2.1.1" evidence="2 14"/>
<evidence type="ECO:0000313" key="17">
    <source>
        <dbReference type="Proteomes" id="UP000636505"/>
    </source>
</evidence>
<comment type="cofactor">
    <cofactor evidence="13">
        <name>Zn(2+)</name>
        <dbReference type="ChEBI" id="CHEBI:29105"/>
    </cofactor>
    <text evidence="13">Binds 1 zinc ion per subunit.</text>
</comment>
<evidence type="ECO:0000256" key="10">
    <source>
        <dbReference type="ARBA" id="ARBA00024446"/>
    </source>
</evidence>
<dbReference type="SUPFAM" id="SSF53056">
    <property type="entry name" value="beta-carbonic anhydrase, cab"/>
    <property type="match status" value="1"/>
</dbReference>
<dbReference type="GO" id="GO:0015976">
    <property type="term" value="P:carbon utilization"/>
    <property type="evidence" value="ECO:0007669"/>
    <property type="project" value="InterPro"/>
</dbReference>
<evidence type="ECO:0000256" key="6">
    <source>
        <dbReference type="ARBA" id="ARBA00023239"/>
    </source>
</evidence>
<feature type="compositionally biased region" description="Basic and acidic residues" evidence="15">
    <location>
        <begin position="230"/>
        <end position="239"/>
    </location>
</feature>
<dbReference type="InterPro" id="IPR001765">
    <property type="entry name" value="Carbonic_anhydrase"/>
</dbReference>
<evidence type="ECO:0000256" key="1">
    <source>
        <dbReference type="ARBA" id="ARBA00006217"/>
    </source>
</evidence>
<evidence type="ECO:0000256" key="3">
    <source>
        <dbReference type="ARBA" id="ARBA00014628"/>
    </source>
</evidence>
<evidence type="ECO:0000256" key="8">
    <source>
        <dbReference type="ARBA" id="ARBA00023587"/>
    </source>
</evidence>
<dbReference type="PANTHER" id="PTHR11002:SF76">
    <property type="entry name" value="CARBONIC ANHYDRASE"/>
    <property type="match status" value="1"/>
</dbReference>
<comment type="catalytic activity">
    <reaction evidence="12 14">
        <text>hydrogencarbonate + H(+) = CO2 + H2O</text>
        <dbReference type="Rhea" id="RHEA:10748"/>
        <dbReference type="ChEBI" id="CHEBI:15377"/>
        <dbReference type="ChEBI" id="CHEBI:15378"/>
        <dbReference type="ChEBI" id="CHEBI:16526"/>
        <dbReference type="ChEBI" id="CHEBI:17544"/>
        <dbReference type="EC" id="4.2.1.1"/>
    </reaction>
</comment>
<proteinExistence type="inferred from homology"/>
<evidence type="ECO:0000256" key="2">
    <source>
        <dbReference type="ARBA" id="ARBA00012925"/>
    </source>
</evidence>
<dbReference type="GO" id="GO:0008270">
    <property type="term" value="F:zinc ion binding"/>
    <property type="evidence" value="ECO:0007669"/>
    <property type="project" value="UniProtKB-UniRule"/>
</dbReference>
<evidence type="ECO:0000256" key="15">
    <source>
        <dbReference type="SAM" id="MobiDB-lite"/>
    </source>
</evidence>
<accession>A0A8J7ABK4</accession>
<keyword evidence="5 13" id="KW-0862">Zinc</keyword>
<evidence type="ECO:0000313" key="16">
    <source>
        <dbReference type="EMBL" id="MBE9076634.1"/>
    </source>
</evidence>
<organism evidence="16 17">
    <name type="scientific">Vasconcelosia minhoensis LEGE 07310</name>
    <dbReference type="NCBI Taxonomy" id="915328"/>
    <lineage>
        <taxon>Bacteria</taxon>
        <taxon>Bacillati</taxon>
        <taxon>Cyanobacteriota</taxon>
        <taxon>Cyanophyceae</taxon>
        <taxon>Nodosilineales</taxon>
        <taxon>Cymatolegaceae</taxon>
        <taxon>Vasconcelosia</taxon>
        <taxon>Vasconcelosia minhoensis</taxon>
    </lineage>
</organism>
<evidence type="ECO:0000256" key="5">
    <source>
        <dbReference type="ARBA" id="ARBA00022833"/>
    </source>
</evidence>
<dbReference type="InterPro" id="IPR045066">
    <property type="entry name" value="Beta_CA_cladeB"/>
</dbReference>
<comment type="subcellular location">
    <subcellularLocation>
        <location evidence="8">Carboxysome</location>
    </subcellularLocation>
</comment>
<dbReference type="SMART" id="SM00947">
    <property type="entry name" value="Pro_CA"/>
    <property type="match status" value="1"/>
</dbReference>
<keyword evidence="10" id="KW-1283">Bacterial microcompartment</keyword>
<dbReference type="Gene3D" id="3.40.1050.10">
    <property type="entry name" value="Carbonic anhydrase"/>
    <property type="match status" value="1"/>
</dbReference>
<dbReference type="GO" id="GO:0004089">
    <property type="term" value="F:carbonate dehydratase activity"/>
    <property type="evidence" value="ECO:0007669"/>
    <property type="project" value="UniProtKB-UniRule"/>
</dbReference>
<evidence type="ECO:0000256" key="12">
    <source>
        <dbReference type="ARBA" id="ARBA00048348"/>
    </source>
</evidence>
<dbReference type="InterPro" id="IPR036874">
    <property type="entry name" value="Carbonic_anhydrase_sf"/>
</dbReference>
<dbReference type="GO" id="GO:0015977">
    <property type="term" value="P:carbon fixation"/>
    <property type="evidence" value="ECO:0007669"/>
    <property type="project" value="UniProtKB-KW"/>
</dbReference>
<feature type="binding site" evidence="13">
    <location>
        <position position="41"/>
    </location>
    <ligand>
        <name>Zn(2+)</name>
        <dbReference type="ChEBI" id="CHEBI:29105"/>
    </ligand>
</feature>
<comment type="caution">
    <text evidence="16">The sequence shown here is derived from an EMBL/GenBank/DDBJ whole genome shotgun (WGS) entry which is preliminary data.</text>
</comment>
<dbReference type="GO" id="GO:0031470">
    <property type="term" value="C:carboxysome"/>
    <property type="evidence" value="ECO:0007669"/>
    <property type="project" value="UniProtKB-SubCell"/>
</dbReference>
<dbReference type="CDD" id="cd00884">
    <property type="entry name" value="beta_CA_cladeB"/>
    <property type="match status" value="1"/>
</dbReference>
<keyword evidence="7" id="KW-0120">Carbon dioxide fixation</keyword>
<sequence>MKELIRGLRKFQDTYVPQNKALLAELVHGQHPRGLFITCSDSRVQPELITQADLGELFVIRNAGNIVPPYGATQGGEGATIEYAVKALDIEHIIVCGHSFCGAMKGLLQVGELEEKMPLVYGWLKHTEATRQLVEDNYDHLEKAEKLDMLVAENVLTQLENLRTYPAVHSRLFRGDLTLHGWVYNIETGQVLAYDDRQHAFIPPFSPIEPQANGQSGSSSQGYLPGGSRLSREQAERIYRGTAPSYAS</sequence>
<feature type="binding site" evidence="13">
    <location>
        <position position="101"/>
    </location>
    <ligand>
        <name>Zn(2+)</name>
        <dbReference type="ChEBI" id="CHEBI:29105"/>
    </ligand>
</feature>
<keyword evidence="17" id="KW-1185">Reference proteome</keyword>
<keyword evidence="9" id="KW-1282">Carboxysome</keyword>